<dbReference type="PANTHER" id="PTHR46858:SF5">
    <property type="entry name" value="E3 UBIQUITIN-PROTEIN LIGASE APD1-RELATED"/>
    <property type="match status" value="1"/>
</dbReference>
<dbReference type="EMBL" id="JARKIK010000016">
    <property type="protein sequence ID" value="KAK8746963.1"/>
    <property type="molecule type" value="Genomic_DNA"/>
</dbReference>
<dbReference type="CDD" id="cd16646">
    <property type="entry name" value="mRING-HC-C2H2C4_MDM2-like"/>
    <property type="match status" value="1"/>
</dbReference>
<feature type="compositionally biased region" description="Low complexity" evidence="4">
    <location>
        <begin position="23"/>
        <end position="37"/>
    </location>
</feature>
<feature type="region of interest" description="Disordered" evidence="4">
    <location>
        <begin position="62"/>
        <end position="95"/>
    </location>
</feature>
<dbReference type="Gene3D" id="3.30.40.10">
    <property type="entry name" value="Zinc/RING finger domain, C3HC4 (zinc finger)"/>
    <property type="match status" value="1"/>
</dbReference>
<dbReference type="Gene3D" id="1.10.245.10">
    <property type="entry name" value="SWIB/MDM2 domain"/>
    <property type="match status" value="1"/>
</dbReference>
<feature type="region of interest" description="Disordered" evidence="4">
    <location>
        <begin position="276"/>
        <end position="306"/>
    </location>
</feature>
<dbReference type="Gene3D" id="2.30.30.380">
    <property type="entry name" value="Zn-finger domain of Sec23/24"/>
    <property type="match status" value="1"/>
</dbReference>
<dbReference type="GO" id="GO:0008270">
    <property type="term" value="F:zinc ion binding"/>
    <property type="evidence" value="ECO:0007669"/>
    <property type="project" value="UniProtKB-KW"/>
</dbReference>
<keyword evidence="6" id="KW-1185">Reference proteome</keyword>
<dbReference type="InterPro" id="IPR036885">
    <property type="entry name" value="SWIB_MDM2_dom_sf"/>
</dbReference>
<evidence type="ECO:0000313" key="5">
    <source>
        <dbReference type="EMBL" id="KAK8746963.1"/>
    </source>
</evidence>
<reference evidence="5 6" key="1">
    <citation type="journal article" date="2024" name="BMC Genomics">
        <title>Genome assembly of redclaw crayfish (Cherax quadricarinatus) provides insights into its immune adaptation and hypoxia tolerance.</title>
        <authorList>
            <person name="Liu Z."/>
            <person name="Zheng J."/>
            <person name="Li H."/>
            <person name="Fang K."/>
            <person name="Wang S."/>
            <person name="He J."/>
            <person name="Zhou D."/>
            <person name="Weng S."/>
            <person name="Chi M."/>
            <person name="Gu Z."/>
            <person name="He J."/>
            <person name="Li F."/>
            <person name="Wang M."/>
        </authorList>
    </citation>
    <scope>NUCLEOTIDE SEQUENCE [LARGE SCALE GENOMIC DNA]</scope>
    <source>
        <strain evidence="5">ZL_2023a</strain>
    </source>
</reference>
<dbReference type="InterPro" id="IPR036443">
    <property type="entry name" value="Znf_RanBP2_sf"/>
</dbReference>
<dbReference type="InterPro" id="IPR016495">
    <property type="entry name" value="p53_neg-reg_MDM_2/4"/>
</dbReference>
<feature type="region of interest" description="Disordered" evidence="4">
    <location>
        <begin position="389"/>
        <end position="415"/>
    </location>
</feature>
<gene>
    <name evidence="5" type="ORF">OTU49_016920</name>
</gene>
<dbReference type="GO" id="GO:0016567">
    <property type="term" value="P:protein ubiquitination"/>
    <property type="evidence" value="ECO:0007669"/>
    <property type="project" value="TreeGrafter"/>
</dbReference>
<keyword evidence="1" id="KW-0479">Metal-binding</keyword>
<dbReference type="PANTHER" id="PTHR46858">
    <property type="entry name" value="OS05G0521000 PROTEIN"/>
    <property type="match status" value="1"/>
</dbReference>
<feature type="region of interest" description="Disordered" evidence="4">
    <location>
        <begin position="1"/>
        <end position="40"/>
    </location>
</feature>
<proteinExistence type="predicted"/>
<evidence type="ECO:0000313" key="6">
    <source>
        <dbReference type="Proteomes" id="UP001445076"/>
    </source>
</evidence>
<keyword evidence="2" id="KW-0863">Zinc-finger</keyword>
<evidence type="ECO:0000256" key="2">
    <source>
        <dbReference type="ARBA" id="ARBA00022771"/>
    </source>
</evidence>
<protein>
    <submittedName>
        <fullName evidence="5">Uncharacterized protein</fullName>
    </submittedName>
</protein>
<feature type="compositionally biased region" description="Polar residues" evidence="4">
    <location>
        <begin position="62"/>
        <end position="78"/>
    </location>
</feature>
<dbReference type="GO" id="GO:0005634">
    <property type="term" value="C:nucleus"/>
    <property type="evidence" value="ECO:0007669"/>
    <property type="project" value="InterPro"/>
</dbReference>
<feature type="compositionally biased region" description="Polar residues" evidence="4">
    <location>
        <begin position="516"/>
        <end position="528"/>
    </location>
</feature>
<evidence type="ECO:0000256" key="1">
    <source>
        <dbReference type="ARBA" id="ARBA00022723"/>
    </source>
</evidence>
<dbReference type="SUPFAM" id="SSF47592">
    <property type="entry name" value="SWIB/MDM2 domain"/>
    <property type="match status" value="1"/>
</dbReference>
<dbReference type="InterPro" id="IPR013083">
    <property type="entry name" value="Znf_RING/FYVE/PHD"/>
</dbReference>
<feature type="compositionally biased region" description="Basic residues" evidence="4">
    <location>
        <begin position="458"/>
        <end position="473"/>
    </location>
</feature>
<organism evidence="5 6">
    <name type="scientific">Cherax quadricarinatus</name>
    <name type="common">Australian red claw crayfish</name>
    <dbReference type="NCBI Taxonomy" id="27406"/>
    <lineage>
        <taxon>Eukaryota</taxon>
        <taxon>Metazoa</taxon>
        <taxon>Ecdysozoa</taxon>
        <taxon>Arthropoda</taxon>
        <taxon>Crustacea</taxon>
        <taxon>Multicrustacea</taxon>
        <taxon>Malacostraca</taxon>
        <taxon>Eumalacostraca</taxon>
        <taxon>Eucarida</taxon>
        <taxon>Decapoda</taxon>
        <taxon>Pleocyemata</taxon>
        <taxon>Astacidea</taxon>
        <taxon>Parastacoidea</taxon>
        <taxon>Parastacidae</taxon>
        <taxon>Cherax</taxon>
    </lineage>
</organism>
<keyword evidence="3" id="KW-0862">Zinc</keyword>
<dbReference type="Proteomes" id="UP001445076">
    <property type="component" value="Unassembled WGS sequence"/>
</dbReference>
<feature type="compositionally biased region" description="Acidic residues" evidence="4">
    <location>
        <begin position="395"/>
        <end position="415"/>
    </location>
</feature>
<evidence type="ECO:0000256" key="3">
    <source>
        <dbReference type="ARBA" id="ARBA00022833"/>
    </source>
</evidence>
<dbReference type="GO" id="GO:0061630">
    <property type="term" value="F:ubiquitin protein ligase activity"/>
    <property type="evidence" value="ECO:0007669"/>
    <property type="project" value="TreeGrafter"/>
</dbReference>
<feature type="compositionally biased region" description="Low complexity" evidence="4">
    <location>
        <begin position="586"/>
        <end position="608"/>
    </location>
</feature>
<dbReference type="SUPFAM" id="SSF90209">
    <property type="entry name" value="Ran binding protein zinc finger-like"/>
    <property type="match status" value="1"/>
</dbReference>
<dbReference type="GO" id="GO:0043066">
    <property type="term" value="P:negative regulation of apoptotic process"/>
    <property type="evidence" value="ECO:0007669"/>
    <property type="project" value="InterPro"/>
</dbReference>
<feature type="region of interest" description="Disordered" evidence="4">
    <location>
        <begin position="456"/>
        <end position="528"/>
    </location>
</feature>
<evidence type="ECO:0000256" key="4">
    <source>
        <dbReference type="SAM" id="MobiDB-lite"/>
    </source>
</evidence>
<feature type="non-terminal residue" evidence="5">
    <location>
        <position position="1"/>
    </location>
</feature>
<dbReference type="AlphaFoldDB" id="A0AAW0Y5P6"/>
<dbReference type="Pfam" id="PF13920">
    <property type="entry name" value="zf-C3HC4_3"/>
    <property type="match status" value="1"/>
</dbReference>
<feature type="region of interest" description="Disordered" evidence="4">
    <location>
        <begin position="583"/>
        <end position="635"/>
    </location>
</feature>
<comment type="caution">
    <text evidence="5">The sequence shown here is derived from an EMBL/GenBank/DDBJ whole genome shotgun (WGS) entry which is preliminary data.</text>
</comment>
<dbReference type="GO" id="GO:0051726">
    <property type="term" value="P:regulation of cell cycle"/>
    <property type="evidence" value="ECO:0007669"/>
    <property type="project" value="InterPro"/>
</dbReference>
<name>A0AAW0Y5P6_CHEQU</name>
<dbReference type="PIRSF" id="PIRSF006748">
    <property type="entry name" value="p53_MDM_2/4"/>
    <property type="match status" value="1"/>
</dbReference>
<feature type="compositionally biased region" description="Polar residues" evidence="4">
    <location>
        <begin position="496"/>
        <end position="509"/>
    </location>
</feature>
<dbReference type="GO" id="GO:0010468">
    <property type="term" value="P:regulation of gene expression"/>
    <property type="evidence" value="ECO:0007669"/>
    <property type="project" value="TreeGrafter"/>
</dbReference>
<accession>A0AAW0Y5P6</accession>
<sequence length="764" mass="83807">KMPPDLSEAARPLDVLPPQSCGETISSSPPTECTSSSNGTTGAGLQSQYYFSHGPVAENFASSNGSVGQFQQPPSQIVGSEVGKGGRECNGKGAETQVSSPFINMYHLTPALRATFASVGATDRAYQFKEVLLLLKNYLFSKIHLFDAKDNLFVNCGNDPLGKALQVDRFHYTDVGVLISKNIIRVLPEFPYSETKGSPSVPVASDATCVQIKQNSLGEHSADKYAAEGKSTTSINNFVTSVLSETNGRTEVLVPTRATTSEHLKSSETLIHSRELQHGQNGSLGFSSAPGPSRESQPGWRRPSQTAGFIPYKFTLCDNPESNSDAESVYSMQGYETALCHNTEFEDTDVEAELEAESYEEYEIASDDDKEQEQSDDDDSVIEDVEVVFSLPESSQDELEEDFWADDSDTDDQSIDNDLELIPERWDCLICGLKKTPFVPYCEKCWQLRKSWLPDPPKRRKRKPRPKKKHSRRRSDSVQSDDQLGTKNAIPEENHSIGSTLCSNSGSNQDLEELPRTSSTASTVSFESDSPNVNCFLGQCSSQDSGISLSQDILIDFSDECQMGKSRSNTIDFKVTEAQLSAKDLSTSQEASTSSGKSSASTTPSNASSRKRKLSHSENVGCHKRARPSEVSELGEESDSSFNVDIKAKAKAFDKLLEYAPAREWVRSAVGMQFLSSSNKQEVNFEEIVANKSMSSSAFESLESSEISNLCVICCLRPRNGSIAHGRIAHVATCYQCARRLLNSGSRCPVCRRKIHMVCKIITL</sequence>